<dbReference type="RefSeq" id="WP_387255878.1">
    <property type="nucleotide sequence ID" value="NZ_JBIALX010000025.1"/>
</dbReference>
<evidence type="ECO:0000313" key="2">
    <source>
        <dbReference type="Proteomes" id="UP001601521"/>
    </source>
</evidence>
<dbReference type="EMBL" id="JBIALX010000025">
    <property type="protein sequence ID" value="MFF0458356.1"/>
    <property type="molecule type" value="Genomic_DNA"/>
</dbReference>
<evidence type="ECO:0000313" key="1">
    <source>
        <dbReference type="EMBL" id="MFF0458356.1"/>
    </source>
</evidence>
<keyword evidence="2" id="KW-1185">Reference proteome</keyword>
<name>A0ABW6NVK9_9NOCA</name>
<gene>
    <name evidence="1" type="ORF">ACFYTH_33805</name>
</gene>
<organism evidence="1 2">
    <name type="scientific">Nocardia africana</name>
    <dbReference type="NCBI Taxonomy" id="134964"/>
    <lineage>
        <taxon>Bacteria</taxon>
        <taxon>Bacillati</taxon>
        <taxon>Actinomycetota</taxon>
        <taxon>Actinomycetes</taxon>
        <taxon>Mycobacteriales</taxon>
        <taxon>Nocardiaceae</taxon>
        <taxon>Nocardia</taxon>
    </lineage>
</organism>
<dbReference type="Proteomes" id="UP001601521">
    <property type="component" value="Unassembled WGS sequence"/>
</dbReference>
<accession>A0ABW6NVK9</accession>
<proteinExistence type="predicted"/>
<sequence>MTGRFCQLWATSAWQVGFPAARPLYWRMSYREVSVIEIREMLRLWLQGRGLREVARLSGTDRKTVRRYVEMG</sequence>
<protein>
    <submittedName>
        <fullName evidence="1">Uncharacterized protein</fullName>
    </submittedName>
</protein>
<reference evidence="1 2" key="1">
    <citation type="submission" date="2024-10" db="EMBL/GenBank/DDBJ databases">
        <title>The Natural Products Discovery Center: Release of the First 8490 Sequenced Strains for Exploring Actinobacteria Biosynthetic Diversity.</title>
        <authorList>
            <person name="Kalkreuter E."/>
            <person name="Kautsar S.A."/>
            <person name="Yang D."/>
            <person name="Bader C.D."/>
            <person name="Teijaro C.N."/>
            <person name="Fluegel L."/>
            <person name="Davis C.M."/>
            <person name="Simpson J.R."/>
            <person name="Lauterbach L."/>
            <person name="Steele A.D."/>
            <person name="Gui C."/>
            <person name="Meng S."/>
            <person name="Li G."/>
            <person name="Viehrig K."/>
            <person name="Ye F."/>
            <person name="Su P."/>
            <person name="Kiefer A.F."/>
            <person name="Nichols A."/>
            <person name="Cepeda A.J."/>
            <person name="Yan W."/>
            <person name="Fan B."/>
            <person name="Jiang Y."/>
            <person name="Adhikari A."/>
            <person name="Zheng C.-J."/>
            <person name="Schuster L."/>
            <person name="Cowan T.M."/>
            <person name="Smanski M.J."/>
            <person name="Chevrette M.G."/>
            <person name="De Carvalho L.P.S."/>
            <person name="Shen B."/>
        </authorList>
    </citation>
    <scope>NUCLEOTIDE SEQUENCE [LARGE SCALE GENOMIC DNA]</scope>
    <source>
        <strain evidence="1 2">NPDC004550</strain>
    </source>
</reference>
<comment type="caution">
    <text evidence="1">The sequence shown here is derived from an EMBL/GenBank/DDBJ whole genome shotgun (WGS) entry which is preliminary data.</text>
</comment>